<dbReference type="Pfam" id="PF12680">
    <property type="entry name" value="SnoaL_2"/>
    <property type="match status" value="1"/>
</dbReference>
<gene>
    <name evidence="2" type="ORF">FED44_16895</name>
</gene>
<accession>A0A5R8Z0N0</accession>
<dbReference type="InterPro" id="IPR037401">
    <property type="entry name" value="SnoaL-like"/>
</dbReference>
<dbReference type="SUPFAM" id="SSF54427">
    <property type="entry name" value="NTF2-like"/>
    <property type="match status" value="1"/>
</dbReference>
<keyword evidence="3" id="KW-1185">Reference proteome</keyword>
<evidence type="ECO:0000259" key="1">
    <source>
        <dbReference type="Pfam" id="PF12680"/>
    </source>
</evidence>
<name>A0A5R8Z0N0_9ACTN</name>
<dbReference type="EMBL" id="VANP01000006">
    <property type="protein sequence ID" value="TLP58556.1"/>
    <property type="molecule type" value="Genomic_DNA"/>
</dbReference>
<organism evidence="2 3">
    <name type="scientific">Microbispora triticiradicis</name>
    <dbReference type="NCBI Taxonomy" id="2200763"/>
    <lineage>
        <taxon>Bacteria</taxon>
        <taxon>Bacillati</taxon>
        <taxon>Actinomycetota</taxon>
        <taxon>Actinomycetes</taxon>
        <taxon>Streptosporangiales</taxon>
        <taxon>Streptosporangiaceae</taxon>
        <taxon>Microbispora</taxon>
    </lineage>
</organism>
<proteinExistence type="predicted"/>
<feature type="domain" description="SnoaL-like" evidence="1">
    <location>
        <begin position="13"/>
        <end position="107"/>
    </location>
</feature>
<dbReference type="Gene3D" id="3.10.450.50">
    <property type="match status" value="1"/>
</dbReference>
<evidence type="ECO:0000313" key="3">
    <source>
        <dbReference type="Proteomes" id="UP000309033"/>
    </source>
</evidence>
<dbReference type="AlphaFoldDB" id="A0A5R8Z0N0"/>
<comment type="caution">
    <text evidence="2">The sequence shown here is derived from an EMBL/GenBank/DDBJ whole genome shotgun (WGS) entry which is preliminary data.</text>
</comment>
<protein>
    <submittedName>
        <fullName evidence="2">Nuclear transport factor 2 family protein</fullName>
    </submittedName>
</protein>
<dbReference type="InterPro" id="IPR032710">
    <property type="entry name" value="NTF2-like_dom_sf"/>
</dbReference>
<reference evidence="2" key="1">
    <citation type="submission" date="2019-05" db="EMBL/GenBank/DDBJ databases">
        <title>Isolation, diversity and antifungal activity of Actinobacteria from wheat.</title>
        <authorList>
            <person name="Yu B."/>
        </authorList>
    </citation>
    <scope>NUCLEOTIDE SEQUENCE [LARGE SCALE GENOMIC DNA]</scope>
    <source>
        <strain evidence="2">NEAU-HEGS1-5</strain>
    </source>
</reference>
<sequence length="117" mass="12799">MDADVTRSARWLVTRYFEMWNMGDASAADEILSPAWVDHAHPEVVGPDGVRQAVGRIRQAQPDLRFTIDAVLGDGDLVAVAGTAGQGTASTRLIWLVRVEDGLLTEMRTYRDTSVVS</sequence>
<dbReference type="Proteomes" id="UP000309033">
    <property type="component" value="Unassembled WGS sequence"/>
</dbReference>
<evidence type="ECO:0000313" key="2">
    <source>
        <dbReference type="EMBL" id="TLP58556.1"/>
    </source>
</evidence>
<dbReference type="OrthoDB" id="4153705at2"/>